<dbReference type="GO" id="GO:0004016">
    <property type="term" value="F:adenylate cyclase activity"/>
    <property type="evidence" value="ECO:0007669"/>
    <property type="project" value="TreeGrafter"/>
</dbReference>
<dbReference type="GO" id="GO:0005737">
    <property type="term" value="C:cytoplasm"/>
    <property type="evidence" value="ECO:0007669"/>
    <property type="project" value="TreeGrafter"/>
</dbReference>
<evidence type="ECO:0000313" key="4">
    <source>
        <dbReference type="EMBL" id="SDO73078.1"/>
    </source>
</evidence>
<dbReference type="InterPro" id="IPR011990">
    <property type="entry name" value="TPR-like_helical_dom_sf"/>
</dbReference>
<dbReference type="STRING" id="504798.SAMN05421871_105128"/>
<dbReference type="Proteomes" id="UP000199651">
    <property type="component" value="Unassembled WGS sequence"/>
</dbReference>
<dbReference type="InterPro" id="IPR027417">
    <property type="entry name" value="P-loop_NTPase"/>
</dbReference>
<dbReference type="Gene3D" id="1.25.40.10">
    <property type="entry name" value="Tetratricopeptide repeat domain"/>
    <property type="match status" value="1"/>
</dbReference>
<dbReference type="InterPro" id="IPR041664">
    <property type="entry name" value="AAA_16"/>
</dbReference>
<dbReference type="SMART" id="SM00421">
    <property type="entry name" value="HTH_LUXR"/>
    <property type="match status" value="1"/>
</dbReference>
<dbReference type="InterPro" id="IPR000792">
    <property type="entry name" value="Tscrpt_reg_LuxR_C"/>
</dbReference>
<dbReference type="OrthoDB" id="5476461at2"/>
<dbReference type="GO" id="GO:0005524">
    <property type="term" value="F:ATP binding"/>
    <property type="evidence" value="ECO:0007669"/>
    <property type="project" value="UniProtKB-KW"/>
</dbReference>
<evidence type="ECO:0000256" key="1">
    <source>
        <dbReference type="ARBA" id="ARBA00022741"/>
    </source>
</evidence>
<dbReference type="Pfam" id="PF13191">
    <property type="entry name" value="AAA_16"/>
    <property type="match status" value="1"/>
</dbReference>
<accession>A0A1H0LY04</accession>
<evidence type="ECO:0000313" key="5">
    <source>
        <dbReference type="Proteomes" id="UP000199651"/>
    </source>
</evidence>
<protein>
    <submittedName>
        <fullName evidence="4">AAA domain-containing protein</fullName>
    </submittedName>
</protein>
<keyword evidence="1" id="KW-0547">Nucleotide-binding</keyword>
<sequence>MAGSESLVAEVVAVVTAPPAVVVITGDAGMGKSWLVERVLDAAGRGRVVVGCRGLPDGPYVLVRELVSGLGRGDPGPVLAAVEADELHRVCEALRDLLDARLVVVEDVECADHRSRQVLRYLVTRPPEHAALLLTWTPGAEPPLGTRLTSAASTGVHHVEVGPLTAAEVAALGDGSHADEVRELTAGVPVLVRALVNHLEHDGPREALARKGIPQPIAELVDERLSRLPERARQVVDAAALSRGPVSVPLLSEVCGLGPPEVETALAAAVDAGVLVSTDGRAFAFHPPITGIAVVRMLHPVERRRLHAAYVAALRQRDEDALPDLVFHSRLAGELVAAARYAERAAQHTNPAEAVELLQELLSEPDLPRPERGALAVRLGRLALSSLAYDETVALLRDILADGRLPAGLRGELRLDLGLLLGNQAGDGDTGRAQLRIAVTELARRPALAARTMSALAVPFWGNCHVEEHLRWLAEVERTVPDRGDPVLLLATAVNRASTLAQLGDPRAWDAIAALPDDGATTGERRELLRGCANFSDAAIALGHHAAAADFLTRAADLAGRSGPSYPWQMATSNRLRLDHVTGRWDGLVERARAYLESATHTTFVAVDASLVLAQLALARGEWDEAEEYLGAHGLRSMNGWYGPVVICAAATRVRLALVRGRGEEAVGELSAAVEILRLKGVWAWATELVDAGVEALLHTGDLPRARRLLDEFAADVEGRDCPFAHAMVPFGRAAIAAARDRLDEAAALYGEAATLLAALPRPYEQARALEAAARCLPPSPGQLAEASRLFTALGATWDLARCDHLVREHGGTTGARPGRRGYGTELSPRERQVARLLALGRTNRQIAEVLFLSPRTVERHAARVLHKLGAPDRDALRPEDHS</sequence>
<dbReference type="InterPro" id="IPR016032">
    <property type="entry name" value="Sig_transdc_resp-reg_C-effctor"/>
</dbReference>
<name>A0A1H0LY04_9PSEU</name>
<dbReference type="EMBL" id="FNJB01000004">
    <property type="protein sequence ID" value="SDO73078.1"/>
    <property type="molecule type" value="Genomic_DNA"/>
</dbReference>
<dbReference type="Pfam" id="PF00196">
    <property type="entry name" value="GerE"/>
    <property type="match status" value="1"/>
</dbReference>
<dbReference type="PANTHER" id="PTHR16305:SF35">
    <property type="entry name" value="TRANSCRIPTIONAL ACTIVATOR DOMAIN"/>
    <property type="match status" value="1"/>
</dbReference>
<dbReference type="Gene3D" id="1.10.10.10">
    <property type="entry name" value="Winged helix-like DNA-binding domain superfamily/Winged helix DNA-binding domain"/>
    <property type="match status" value="1"/>
</dbReference>
<dbReference type="SUPFAM" id="SSF52540">
    <property type="entry name" value="P-loop containing nucleoside triphosphate hydrolases"/>
    <property type="match status" value="1"/>
</dbReference>
<dbReference type="PROSITE" id="PS00622">
    <property type="entry name" value="HTH_LUXR_1"/>
    <property type="match status" value="1"/>
</dbReference>
<dbReference type="PRINTS" id="PR00038">
    <property type="entry name" value="HTHLUXR"/>
</dbReference>
<reference evidence="5" key="1">
    <citation type="submission" date="2016-10" db="EMBL/GenBank/DDBJ databases">
        <authorList>
            <person name="Varghese N."/>
            <person name="Submissions S."/>
        </authorList>
    </citation>
    <scope>NUCLEOTIDE SEQUENCE [LARGE SCALE GENOMIC DNA]</scope>
    <source>
        <strain evidence="5">IBRC-M 10655</strain>
    </source>
</reference>
<dbReference type="InterPro" id="IPR036388">
    <property type="entry name" value="WH-like_DNA-bd_sf"/>
</dbReference>
<dbReference type="PANTHER" id="PTHR16305">
    <property type="entry name" value="TESTICULAR SOLUBLE ADENYLYL CYCLASE"/>
    <property type="match status" value="1"/>
</dbReference>
<evidence type="ECO:0000259" key="3">
    <source>
        <dbReference type="PROSITE" id="PS50043"/>
    </source>
</evidence>
<dbReference type="SUPFAM" id="SSF46894">
    <property type="entry name" value="C-terminal effector domain of the bipartite response regulators"/>
    <property type="match status" value="1"/>
</dbReference>
<organism evidence="4 5">
    <name type="scientific">Actinokineospora alba</name>
    <dbReference type="NCBI Taxonomy" id="504798"/>
    <lineage>
        <taxon>Bacteria</taxon>
        <taxon>Bacillati</taxon>
        <taxon>Actinomycetota</taxon>
        <taxon>Actinomycetes</taxon>
        <taxon>Pseudonocardiales</taxon>
        <taxon>Pseudonocardiaceae</taxon>
        <taxon>Actinokineospora</taxon>
    </lineage>
</organism>
<dbReference type="RefSeq" id="WP_091373795.1">
    <property type="nucleotide sequence ID" value="NZ_FNDV01000005.1"/>
</dbReference>
<dbReference type="PROSITE" id="PS50043">
    <property type="entry name" value="HTH_LUXR_2"/>
    <property type="match status" value="1"/>
</dbReference>
<proteinExistence type="predicted"/>
<dbReference type="SUPFAM" id="SSF48452">
    <property type="entry name" value="TPR-like"/>
    <property type="match status" value="1"/>
</dbReference>
<dbReference type="CDD" id="cd06170">
    <property type="entry name" value="LuxR_C_like"/>
    <property type="match status" value="1"/>
</dbReference>
<keyword evidence="5" id="KW-1185">Reference proteome</keyword>
<evidence type="ECO:0000256" key="2">
    <source>
        <dbReference type="ARBA" id="ARBA00022840"/>
    </source>
</evidence>
<keyword evidence="2" id="KW-0067">ATP-binding</keyword>
<gene>
    <name evidence="4" type="ORF">SAMN05192558_104332</name>
</gene>
<dbReference type="GO" id="GO:0006355">
    <property type="term" value="P:regulation of DNA-templated transcription"/>
    <property type="evidence" value="ECO:0007669"/>
    <property type="project" value="InterPro"/>
</dbReference>
<dbReference type="GO" id="GO:0003677">
    <property type="term" value="F:DNA binding"/>
    <property type="evidence" value="ECO:0007669"/>
    <property type="project" value="InterPro"/>
</dbReference>
<dbReference type="AlphaFoldDB" id="A0A1H0LY04"/>
<feature type="domain" description="HTH luxR-type" evidence="3">
    <location>
        <begin position="820"/>
        <end position="883"/>
    </location>
</feature>